<dbReference type="GO" id="GO:0005829">
    <property type="term" value="C:cytosol"/>
    <property type="evidence" value="ECO:0007669"/>
    <property type="project" value="TreeGrafter"/>
</dbReference>
<dbReference type="GO" id="GO:0003735">
    <property type="term" value="F:structural constituent of ribosome"/>
    <property type="evidence" value="ECO:0007669"/>
    <property type="project" value="InterPro"/>
</dbReference>
<accession>A0A2M7V1U3</accession>
<dbReference type="PANTHER" id="PTHR10871">
    <property type="entry name" value="30S RIBOSOMAL PROTEIN S13/40S RIBOSOMAL PROTEIN S18"/>
    <property type="match status" value="1"/>
</dbReference>
<sequence>MRVAGVTIPKQKRVVIALTYVKGIGQTSSEKILSTAGIDESIRVKDLTQEQEDKIRSILEGEYKTEGDLRRDVAANIKRLKDIKSYRGIRHMKRLPSRGQRTKTNSRTVRGNVRNKAASGKKPGAQKT</sequence>
<evidence type="ECO:0000256" key="9">
    <source>
        <dbReference type="SAM" id="MobiDB-lite"/>
    </source>
</evidence>
<keyword evidence="3 7" id="KW-0694">RNA-binding</keyword>
<dbReference type="HAMAP" id="MF_01315">
    <property type="entry name" value="Ribosomal_uS13"/>
    <property type="match status" value="1"/>
</dbReference>
<dbReference type="GO" id="GO:0000049">
    <property type="term" value="F:tRNA binding"/>
    <property type="evidence" value="ECO:0007669"/>
    <property type="project" value="UniProtKB-UniRule"/>
</dbReference>
<evidence type="ECO:0000256" key="1">
    <source>
        <dbReference type="ARBA" id="ARBA00008080"/>
    </source>
</evidence>
<keyword evidence="4 7" id="KW-0689">Ribosomal protein</keyword>
<comment type="subunit">
    <text evidence="7">Part of the 30S ribosomal subunit. Forms a loose heterodimer with protein S19. Forms two bridges to the 50S subunit in the 70S ribosome.</text>
</comment>
<comment type="function">
    <text evidence="7">Located at the top of the head of the 30S subunit, it contacts several helices of the 16S rRNA. In the 70S ribosome it contacts the 23S rRNA (bridge B1a) and protein L5 of the 50S subunit (bridge B1b), connecting the 2 subunits; these bridges are implicated in subunit movement. Contacts the tRNAs in the A and P-sites.</text>
</comment>
<dbReference type="AlphaFoldDB" id="A0A2M7V1U3"/>
<reference evidence="11" key="1">
    <citation type="submission" date="2017-09" db="EMBL/GenBank/DDBJ databases">
        <title>Depth-based differentiation of microbial function through sediment-hosted aquifers and enrichment of novel symbionts in the deep terrestrial subsurface.</title>
        <authorList>
            <person name="Probst A.J."/>
            <person name="Ladd B."/>
            <person name="Jarett J.K."/>
            <person name="Geller-Mcgrath D.E."/>
            <person name="Sieber C.M.K."/>
            <person name="Emerson J.B."/>
            <person name="Anantharaman K."/>
            <person name="Thomas B.C."/>
            <person name="Malmstrom R."/>
            <person name="Stieglmeier M."/>
            <person name="Klingl A."/>
            <person name="Woyke T."/>
            <person name="Ryan C.M."/>
            <person name="Banfield J.F."/>
        </authorList>
    </citation>
    <scope>NUCLEOTIDE SEQUENCE [LARGE SCALE GENOMIC DNA]</scope>
</reference>
<dbReference type="Proteomes" id="UP000230078">
    <property type="component" value="Unassembled WGS sequence"/>
</dbReference>
<evidence type="ECO:0000256" key="2">
    <source>
        <dbReference type="ARBA" id="ARBA00022730"/>
    </source>
</evidence>
<dbReference type="Gene3D" id="1.10.8.50">
    <property type="match status" value="1"/>
</dbReference>
<evidence type="ECO:0000256" key="3">
    <source>
        <dbReference type="ARBA" id="ARBA00022884"/>
    </source>
</evidence>
<evidence type="ECO:0000256" key="6">
    <source>
        <dbReference type="ARBA" id="ARBA00035166"/>
    </source>
</evidence>
<dbReference type="InterPro" id="IPR010979">
    <property type="entry name" value="Ribosomal_uS13-like_H2TH"/>
</dbReference>
<protein>
    <recommendedName>
        <fullName evidence="6 7">Small ribosomal subunit protein uS13</fullName>
    </recommendedName>
</protein>
<dbReference type="SUPFAM" id="SSF46946">
    <property type="entry name" value="S13-like H2TH domain"/>
    <property type="match status" value="1"/>
</dbReference>
<dbReference type="EMBL" id="PFPI01000061">
    <property type="protein sequence ID" value="PIZ92321.1"/>
    <property type="molecule type" value="Genomic_DNA"/>
</dbReference>
<dbReference type="InterPro" id="IPR019980">
    <property type="entry name" value="Ribosomal_uS13_bac-type"/>
</dbReference>
<evidence type="ECO:0000313" key="10">
    <source>
        <dbReference type="EMBL" id="PIZ92321.1"/>
    </source>
</evidence>
<evidence type="ECO:0000256" key="4">
    <source>
        <dbReference type="ARBA" id="ARBA00022980"/>
    </source>
</evidence>
<dbReference type="GO" id="GO:0006412">
    <property type="term" value="P:translation"/>
    <property type="evidence" value="ECO:0007669"/>
    <property type="project" value="UniProtKB-UniRule"/>
</dbReference>
<dbReference type="InterPro" id="IPR001892">
    <property type="entry name" value="Ribosomal_uS13"/>
</dbReference>
<dbReference type="NCBIfam" id="TIGR03631">
    <property type="entry name" value="uS13_bact"/>
    <property type="match status" value="1"/>
</dbReference>
<dbReference type="GO" id="GO:0015935">
    <property type="term" value="C:small ribosomal subunit"/>
    <property type="evidence" value="ECO:0007669"/>
    <property type="project" value="TreeGrafter"/>
</dbReference>
<dbReference type="InterPro" id="IPR027437">
    <property type="entry name" value="Rbsml_uS13_C"/>
</dbReference>
<keyword evidence="2 7" id="KW-0699">rRNA-binding</keyword>
<dbReference type="FunFam" id="1.10.8.50:FF:000001">
    <property type="entry name" value="30S ribosomal protein S13"/>
    <property type="match status" value="1"/>
</dbReference>
<name>A0A2M7V1U3_9BACT</name>
<evidence type="ECO:0000256" key="5">
    <source>
        <dbReference type="ARBA" id="ARBA00023274"/>
    </source>
</evidence>
<dbReference type="PROSITE" id="PS50159">
    <property type="entry name" value="RIBOSOMAL_S13_2"/>
    <property type="match status" value="1"/>
</dbReference>
<keyword evidence="7" id="KW-0820">tRNA-binding</keyword>
<evidence type="ECO:0000256" key="7">
    <source>
        <dbReference type="HAMAP-Rule" id="MF_01315"/>
    </source>
</evidence>
<evidence type="ECO:0000256" key="8">
    <source>
        <dbReference type="RuleBase" id="RU003830"/>
    </source>
</evidence>
<dbReference type="GO" id="GO:0019843">
    <property type="term" value="F:rRNA binding"/>
    <property type="evidence" value="ECO:0007669"/>
    <property type="project" value="UniProtKB-UniRule"/>
</dbReference>
<feature type="region of interest" description="Disordered" evidence="9">
    <location>
        <begin position="88"/>
        <end position="128"/>
    </location>
</feature>
<comment type="similarity">
    <text evidence="1 7 8">Belongs to the universal ribosomal protein uS13 family.</text>
</comment>
<dbReference type="PANTHER" id="PTHR10871:SF1">
    <property type="entry name" value="SMALL RIBOSOMAL SUBUNIT PROTEIN US13M"/>
    <property type="match status" value="1"/>
</dbReference>
<proteinExistence type="inferred from homology"/>
<evidence type="ECO:0000313" key="11">
    <source>
        <dbReference type="Proteomes" id="UP000230078"/>
    </source>
</evidence>
<dbReference type="Pfam" id="PF00416">
    <property type="entry name" value="Ribosomal_S13"/>
    <property type="match status" value="1"/>
</dbReference>
<comment type="caution">
    <text evidence="10">The sequence shown here is derived from an EMBL/GenBank/DDBJ whole genome shotgun (WGS) entry which is preliminary data.</text>
</comment>
<keyword evidence="5 7" id="KW-0687">Ribonucleoprotein</keyword>
<dbReference type="PIRSF" id="PIRSF002134">
    <property type="entry name" value="Ribosomal_S13"/>
    <property type="match status" value="1"/>
</dbReference>
<dbReference type="Gene3D" id="4.10.910.10">
    <property type="entry name" value="30s ribosomal protein s13, domain 2"/>
    <property type="match status" value="1"/>
</dbReference>
<gene>
    <name evidence="7" type="primary">rpsM</name>
    <name evidence="10" type="ORF">COX83_04480</name>
</gene>
<organism evidence="10 11">
    <name type="scientific">Candidatus Magasanikbacteria bacterium CG_4_10_14_0_2_um_filter_41_31</name>
    <dbReference type="NCBI Taxonomy" id="1974639"/>
    <lineage>
        <taxon>Bacteria</taxon>
        <taxon>Candidatus Magasanikiibacteriota</taxon>
    </lineage>
</organism>